<dbReference type="KEGG" id="mchi:AN480_15325"/>
<keyword evidence="3" id="KW-0274">FAD</keyword>
<feature type="domain" description="Glucose-methanol-choline oxidoreductase N-terminal" evidence="5">
    <location>
        <begin position="191"/>
        <end position="329"/>
    </location>
</feature>
<evidence type="ECO:0000313" key="9">
    <source>
        <dbReference type="Proteomes" id="UP000198286"/>
    </source>
</evidence>
<evidence type="ECO:0000259" key="6">
    <source>
        <dbReference type="Pfam" id="PF05199"/>
    </source>
</evidence>
<proteinExistence type="inferred from homology"/>
<reference evidence="7 9" key="1">
    <citation type="journal article" date="2017" name="Lancet Infect. Dis.">
        <title>Global outbreak of severe Mycobacterium chimaera disease after cardiac surgery: a molecular epidemiological study.</title>
        <authorList>
            <person name="van Ingen J."/>
            <person name="Kohl T."/>
            <person name="Kranzer K."/>
            <person name="Hasse B."/>
            <person name="Keller P."/>
            <person name="Szafranska A."/>
            <person name="Hillemann D."/>
            <person name="Chand M."/>
            <person name="Schreiber P."/>
            <person name="Sommerstein R."/>
            <person name="Berger C."/>
            <person name="Genoni M."/>
            <person name="Ruegg C."/>
            <person name="Troillet N."/>
            <person name="Widmer A.F."/>
            <person name="Becker S.L."/>
            <person name="Herrmann M."/>
            <person name="Eckmanns T."/>
            <person name="Haller S."/>
            <person name="Hoeller C."/>
            <person name="Debast S.B."/>
            <person name="Wolfhagen M.J."/>
            <person name="Hopman J."/>
            <person name="Kluytmans J."/>
            <person name="Langelaar M."/>
            <person name="Notermans D.W."/>
            <person name="ten Oever J."/>
            <person name="van den Barselaar P."/>
            <person name="Vonk A.B.A."/>
            <person name="Vos M.C."/>
            <person name="Ahmed N."/>
            <person name="Brown T."/>
            <person name="Crook D."/>
            <person name="Lamagni T."/>
            <person name="Phin N."/>
            <person name="Smith E.G."/>
            <person name="Zambon M."/>
            <person name="Serr A."/>
            <person name="Goetting T."/>
            <person name="Ebner W."/>
            <person name="Thuermer A."/>
            <person name="Utpatel C."/>
            <person name="Sproer C."/>
            <person name="Bunk B."/>
            <person name="Nubel U."/>
            <person name="Bloemberg G."/>
            <person name="Bottger E."/>
            <person name="Niemann S."/>
            <person name="Wagner D."/>
            <person name="Sax H."/>
        </authorList>
    </citation>
    <scope>NUCLEOTIDE SEQUENCE [LARGE SCALE GENOMIC DNA]</scope>
    <source>
        <strain evidence="7 9">ZUERICH-2</strain>
    </source>
</reference>
<dbReference type="EMBL" id="CP015267">
    <property type="protein sequence ID" value="ASL15741.1"/>
    <property type="molecule type" value="Genomic_DNA"/>
</dbReference>
<evidence type="ECO:0000313" key="8">
    <source>
        <dbReference type="EMBL" id="MDM3929045.1"/>
    </source>
</evidence>
<comment type="similarity">
    <text evidence="1">Belongs to the GMC oxidoreductase family.</text>
</comment>
<dbReference type="Pfam" id="PF13450">
    <property type="entry name" value="NAD_binding_8"/>
    <property type="match status" value="1"/>
</dbReference>
<dbReference type="PANTHER" id="PTHR46056:SF12">
    <property type="entry name" value="LONG-CHAIN-ALCOHOL OXIDASE"/>
    <property type="match status" value="1"/>
</dbReference>
<keyword evidence="2" id="KW-0285">Flavoprotein</keyword>
<dbReference type="AlphaFoldDB" id="A0A220YEK1"/>
<dbReference type="EMBL" id="JASZZX010000029">
    <property type="protein sequence ID" value="MDM3929045.1"/>
    <property type="molecule type" value="Genomic_DNA"/>
</dbReference>
<dbReference type="Proteomes" id="UP001529272">
    <property type="component" value="Unassembled WGS sequence"/>
</dbReference>
<organism evidence="7 9">
    <name type="scientific">Mycobacterium intracellulare subsp. chimaera</name>
    <dbReference type="NCBI Taxonomy" id="222805"/>
    <lineage>
        <taxon>Bacteria</taxon>
        <taxon>Bacillati</taxon>
        <taxon>Actinomycetota</taxon>
        <taxon>Actinomycetes</taxon>
        <taxon>Mycobacteriales</taxon>
        <taxon>Mycobacteriaceae</taxon>
        <taxon>Mycobacterium</taxon>
        <taxon>Mycobacterium avium complex (MAC)</taxon>
    </lineage>
</organism>
<gene>
    <name evidence="7" type="ORF">MYCOZU2_03354</name>
    <name evidence="8" type="ORF">QRB35_23965</name>
</gene>
<dbReference type="GO" id="GO:0016614">
    <property type="term" value="F:oxidoreductase activity, acting on CH-OH group of donors"/>
    <property type="evidence" value="ECO:0007669"/>
    <property type="project" value="InterPro"/>
</dbReference>
<dbReference type="STRING" id="222805.AN480_15325"/>
<evidence type="ECO:0000313" key="7">
    <source>
        <dbReference type="EMBL" id="ASL15741.1"/>
    </source>
</evidence>
<dbReference type="InterPro" id="IPR000172">
    <property type="entry name" value="GMC_OxRdtase_N"/>
</dbReference>
<dbReference type="SUPFAM" id="SSF54373">
    <property type="entry name" value="FAD-linked reductases, C-terminal domain"/>
    <property type="match status" value="1"/>
</dbReference>
<sequence>MGDFWRGLLKGAVGPKDNDSRFLLDVHSRDLPGEKTMRRYRDDDEVDLVVVGAGAGGSVLAQRLARAGWRVVILEAGPFWHPDEDWVSDEAGSHALYWTQKRIIGGDDPIELGKNNSGRGVGGSMVHYAGYTPRFHPSDFATRTLDGVGADWPLRYEDIRPHYEQVELELPVAGQNWPWGDPHRYPFAPHPISGAAAKIWRGALKLGIEMRVGPVGIVNGTFGNRPHCIYRGYCLQGCKVNAKASPYVTHLPDALAHDVEIRANCMASRVELDETGAARGVVYYDEVGGKERLQRAKVVAVAGYSIETPRLLLNSVSERFPNGLGNNDDQVGRYVMVQGATQSAGRWSEEVRMYKAPPPEVSSEQFYETDLSRGFARGFSIQTVSPMPIGWAEHVMADGHWGRALREYMRDYNHWATVGVLNELLPLPDNRVTLAEEKDPYGIPVARFDYTLCDNDKANMAYSTKVIGDILHAADAQDVLTIERFAHLIGGARMGTGPQNSVVDSDHRVWGVPNLFLADGSVCPTQGSANPALTIMALASRLAERMATGKIDTGVGRGSKAGARG</sequence>
<keyword evidence="10" id="KW-1185">Reference proteome</keyword>
<evidence type="ECO:0000259" key="5">
    <source>
        <dbReference type="Pfam" id="PF00732"/>
    </source>
</evidence>
<dbReference type="Pfam" id="PF05199">
    <property type="entry name" value="GMC_oxred_C"/>
    <property type="match status" value="1"/>
</dbReference>
<dbReference type="Pfam" id="PF00732">
    <property type="entry name" value="GMC_oxred_N"/>
    <property type="match status" value="1"/>
</dbReference>
<evidence type="ECO:0000313" key="10">
    <source>
        <dbReference type="Proteomes" id="UP001529272"/>
    </source>
</evidence>
<evidence type="ECO:0000256" key="1">
    <source>
        <dbReference type="ARBA" id="ARBA00010790"/>
    </source>
</evidence>
<dbReference type="InterPro" id="IPR007867">
    <property type="entry name" value="GMC_OxRtase_C"/>
</dbReference>
<protein>
    <submittedName>
        <fullName evidence="8">GMC family oxidoreductase</fullName>
    </submittedName>
    <submittedName>
        <fullName evidence="7">Glucose-methanol-choline oxidoreductase</fullName>
    </submittedName>
</protein>
<dbReference type="Proteomes" id="UP000198286">
    <property type="component" value="Chromosome"/>
</dbReference>
<dbReference type="GO" id="GO:0050660">
    <property type="term" value="F:flavin adenine dinucleotide binding"/>
    <property type="evidence" value="ECO:0007669"/>
    <property type="project" value="InterPro"/>
</dbReference>
<evidence type="ECO:0000256" key="3">
    <source>
        <dbReference type="ARBA" id="ARBA00022827"/>
    </source>
</evidence>
<evidence type="ECO:0000256" key="2">
    <source>
        <dbReference type="ARBA" id="ARBA00022630"/>
    </source>
</evidence>
<dbReference type="InterPro" id="IPR036188">
    <property type="entry name" value="FAD/NAD-bd_sf"/>
</dbReference>
<dbReference type="PRINTS" id="PR00411">
    <property type="entry name" value="PNDRDTASEI"/>
</dbReference>
<name>A0A220YEK1_MYCIT</name>
<reference evidence="8" key="3">
    <citation type="submission" date="2023-06" db="EMBL/GenBank/DDBJ databases">
        <authorList>
            <person name="Spilker T."/>
        </authorList>
    </citation>
    <scope>NUCLEOTIDE SEQUENCE</scope>
    <source>
        <strain evidence="8">FLAC1071</strain>
    </source>
</reference>
<reference evidence="8" key="2">
    <citation type="submission" date="2023-06" db="EMBL/GenBank/DDBJ databases">
        <title>Itaconate inhibition of nontuberculous mycobacteria.</title>
        <authorList>
            <person name="Breen P."/>
            <person name="Zimbric M."/>
            <person name="Caverly L."/>
        </authorList>
    </citation>
    <scope>NUCLEOTIDE SEQUENCE</scope>
    <source>
        <strain evidence="8">FLAC1071</strain>
    </source>
</reference>
<evidence type="ECO:0000256" key="4">
    <source>
        <dbReference type="ARBA" id="ARBA00023002"/>
    </source>
</evidence>
<accession>A0A220YEK1</accession>
<feature type="domain" description="Glucose-methanol-choline oxidoreductase C-terminal" evidence="6">
    <location>
        <begin position="426"/>
        <end position="539"/>
    </location>
</feature>
<dbReference type="Gene3D" id="3.50.50.60">
    <property type="entry name" value="FAD/NAD(P)-binding domain"/>
    <property type="match status" value="2"/>
</dbReference>
<keyword evidence="4" id="KW-0560">Oxidoreductase</keyword>
<dbReference type="PANTHER" id="PTHR46056">
    <property type="entry name" value="LONG-CHAIN-ALCOHOL OXIDASE"/>
    <property type="match status" value="1"/>
</dbReference>
<dbReference type="SUPFAM" id="SSF51905">
    <property type="entry name" value="FAD/NAD(P)-binding domain"/>
    <property type="match status" value="1"/>
</dbReference>
<dbReference type="RefSeq" id="WP_042912221.1">
    <property type="nucleotide sequence ID" value="NZ_CP012885.2"/>
</dbReference>